<evidence type="ECO:0000313" key="3">
    <source>
        <dbReference type="Proteomes" id="UP000319255"/>
    </source>
</evidence>
<evidence type="ECO:0000313" key="2">
    <source>
        <dbReference type="EMBL" id="TPE50135.1"/>
    </source>
</evidence>
<reference evidence="2 3" key="1">
    <citation type="submission" date="2019-06" db="EMBL/GenBank/DDBJ databases">
        <title>A novel bacterium of genus Amaricoccus, isolated from marine sediment.</title>
        <authorList>
            <person name="Huang H."/>
            <person name="Mo K."/>
            <person name="Hu Y."/>
        </authorList>
    </citation>
    <scope>NUCLEOTIDE SEQUENCE [LARGE SCALE GENOMIC DNA]</scope>
    <source>
        <strain evidence="2 3">HB172011</strain>
    </source>
</reference>
<dbReference type="AlphaFoldDB" id="A0A501WP82"/>
<protein>
    <submittedName>
        <fullName evidence="2">Uncharacterized protein</fullName>
    </submittedName>
</protein>
<evidence type="ECO:0000256" key="1">
    <source>
        <dbReference type="SAM" id="MobiDB-lite"/>
    </source>
</evidence>
<sequence length="64" mass="7085">MAGAGREGHVADTANKELEHASNIFETVNTPRHYGLVSPFGRLSLRDLGSSKRDPYSPDFIREI</sequence>
<dbReference type="RefSeq" id="WP_140454419.1">
    <property type="nucleotide sequence ID" value="NZ_VFRP01000011.1"/>
</dbReference>
<accession>A0A501WP82</accession>
<comment type="caution">
    <text evidence="2">The sequence shown here is derived from an EMBL/GenBank/DDBJ whole genome shotgun (WGS) entry which is preliminary data.</text>
</comment>
<name>A0A501WP82_9RHOB</name>
<dbReference type="EMBL" id="VFRP01000011">
    <property type="protein sequence ID" value="TPE50135.1"/>
    <property type="molecule type" value="Genomic_DNA"/>
</dbReference>
<dbReference type="OrthoDB" id="7222937at2"/>
<organism evidence="2 3">
    <name type="scientific">Amaricoccus solimangrovi</name>
    <dbReference type="NCBI Taxonomy" id="2589815"/>
    <lineage>
        <taxon>Bacteria</taxon>
        <taxon>Pseudomonadati</taxon>
        <taxon>Pseudomonadota</taxon>
        <taxon>Alphaproteobacteria</taxon>
        <taxon>Rhodobacterales</taxon>
        <taxon>Paracoccaceae</taxon>
        <taxon>Amaricoccus</taxon>
    </lineage>
</organism>
<dbReference type="Proteomes" id="UP000319255">
    <property type="component" value="Unassembled WGS sequence"/>
</dbReference>
<feature type="region of interest" description="Disordered" evidence="1">
    <location>
        <begin position="1"/>
        <end position="24"/>
    </location>
</feature>
<keyword evidence="3" id="KW-1185">Reference proteome</keyword>
<feature type="compositionally biased region" description="Basic and acidic residues" evidence="1">
    <location>
        <begin position="1"/>
        <end position="20"/>
    </location>
</feature>
<gene>
    <name evidence="2" type="ORF">FJM51_12145</name>
</gene>
<proteinExistence type="predicted"/>